<sequence length="143" mass="15724">MSATRLASRTVTAALRPSRTQVRSLHSTLRREQIFHNANAETFKKAVSNEDKVVLVDFYADWCNPCKMLSPILENIATDPEVQTASGAGVDLVTVDTDTEMELAAEHNIRGLPTVVAFRDGKPVNKFVGALPEAQVRAFLRSL</sequence>
<dbReference type="PANTHER" id="PTHR45663">
    <property type="entry name" value="GEO12009P1"/>
    <property type="match status" value="1"/>
</dbReference>
<dbReference type="NCBIfam" id="TIGR01068">
    <property type="entry name" value="thioredoxin"/>
    <property type="match status" value="1"/>
</dbReference>
<keyword evidence="3" id="KW-1015">Disulfide bond</keyword>
<dbReference type="AlphaFoldDB" id="A0A4Y9YJB4"/>
<dbReference type="Pfam" id="PF00085">
    <property type="entry name" value="Thioredoxin"/>
    <property type="match status" value="1"/>
</dbReference>
<keyword evidence="2" id="KW-0249">Electron transport</keyword>
<proteinExistence type="predicted"/>
<name>A0A4Y9YJB4_9APHY</name>
<evidence type="ECO:0000256" key="4">
    <source>
        <dbReference type="ARBA" id="ARBA00023284"/>
    </source>
</evidence>
<accession>A0A4Y9YJB4</accession>
<dbReference type="InterPro" id="IPR013766">
    <property type="entry name" value="Thioredoxin_domain"/>
</dbReference>
<feature type="domain" description="Thioredoxin" evidence="5">
    <location>
        <begin position="10"/>
        <end position="143"/>
    </location>
</feature>
<dbReference type="SUPFAM" id="SSF52833">
    <property type="entry name" value="Thioredoxin-like"/>
    <property type="match status" value="1"/>
</dbReference>
<evidence type="ECO:0000256" key="2">
    <source>
        <dbReference type="ARBA" id="ARBA00022982"/>
    </source>
</evidence>
<organism evidence="6 7">
    <name type="scientific">Rhodofomes roseus</name>
    <dbReference type="NCBI Taxonomy" id="34475"/>
    <lineage>
        <taxon>Eukaryota</taxon>
        <taxon>Fungi</taxon>
        <taxon>Dikarya</taxon>
        <taxon>Basidiomycota</taxon>
        <taxon>Agaricomycotina</taxon>
        <taxon>Agaricomycetes</taxon>
        <taxon>Polyporales</taxon>
        <taxon>Rhodofomes</taxon>
    </lineage>
</organism>
<dbReference type="PROSITE" id="PS51352">
    <property type="entry name" value="THIOREDOXIN_2"/>
    <property type="match status" value="1"/>
</dbReference>
<evidence type="ECO:0000313" key="7">
    <source>
        <dbReference type="Proteomes" id="UP000298390"/>
    </source>
</evidence>
<keyword evidence="4" id="KW-0676">Redox-active center</keyword>
<evidence type="ECO:0000259" key="5">
    <source>
        <dbReference type="PROSITE" id="PS51352"/>
    </source>
</evidence>
<gene>
    <name evidence="6" type="ORF">EVJ58_g4216</name>
</gene>
<dbReference type="CDD" id="cd02947">
    <property type="entry name" value="TRX_family"/>
    <property type="match status" value="1"/>
</dbReference>
<dbReference type="GO" id="GO:0005737">
    <property type="term" value="C:cytoplasm"/>
    <property type="evidence" value="ECO:0007669"/>
    <property type="project" value="TreeGrafter"/>
</dbReference>
<evidence type="ECO:0000313" key="6">
    <source>
        <dbReference type="EMBL" id="TFY61908.1"/>
    </source>
</evidence>
<comment type="caution">
    <text evidence="6">The sequence shown here is derived from an EMBL/GenBank/DDBJ whole genome shotgun (WGS) entry which is preliminary data.</text>
</comment>
<evidence type="ECO:0000256" key="3">
    <source>
        <dbReference type="ARBA" id="ARBA00023157"/>
    </source>
</evidence>
<keyword evidence="1" id="KW-0813">Transport</keyword>
<dbReference type="InterPro" id="IPR036249">
    <property type="entry name" value="Thioredoxin-like_sf"/>
</dbReference>
<dbReference type="Proteomes" id="UP000298390">
    <property type="component" value="Unassembled WGS sequence"/>
</dbReference>
<dbReference type="PRINTS" id="PR00421">
    <property type="entry name" value="THIOREDOXIN"/>
</dbReference>
<dbReference type="InterPro" id="IPR005746">
    <property type="entry name" value="Thioredoxin"/>
</dbReference>
<dbReference type="GO" id="GO:0015035">
    <property type="term" value="F:protein-disulfide reductase activity"/>
    <property type="evidence" value="ECO:0007669"/>
    <property type="project" value="InterPro"/>
</dbReference>
<dbReference type="Gene3D" id="3.40.30.10">
    <property type="entry name" value="Glutaredoxin"/>
    <property type="match status" value="1"/>
</dbReference>
<protein>
    <recommendedName>
        <fullName evidence="5">Thioredoxin domain-containing protein</fullName>
    </recommendedName>
</protein>
<reference evidence="6 7" key="1">
    <citation type="submission" date="2019-01" db="EMBL/GenBank/DDBJ databases">
        <title>Genome sequencing of the rare red list fungi Fomitopsis rosea.</title>
        <authorList>
            <person name="Buettner E."/>
            <person name="Kellner H."/>
        </authorList>
    </citation>
    <scope>NUCLEOTIDE SEQUENCE [LARGE SCALE GENOMIC DNA]</scope>
    <source>
        <strain evidence="6 7">DSM 105464</strain>
    </source>
</reference>
<dbReference type="PANTHER" id="PTHR45663:SF11">
    <property type="entry name" value="GEO12009P1"/>
    <property type="match status" value="1"/>
</dbReference>
<dbReference type="EMBL" id="SEKV01000188">
    <property type="protein sequence ID" value="TFY61908.1"/>
    <property type="molecule type" value="Genomic_DNA"/>
</dbReference>
<evidence type="ECO:0000256" key="1">
    <source>
        <dbReference type="ARBA" id="ARBA00022448"/>
    </source>
</evidence>
<dbReference type="STRING" id="34475.A0A4Y9YJB4"/>